<dbReference type="RefSeq" id="WP_154572754.1">
    <property type="nucleotide sequence ID" value="NZ_DBEZJY010000061.1"/>
</dbReference>
<dbReference type="GO" id="GO:0003700">
    <property type="term" value="F:DNA-binding transcription factor activity"/>
    <property type="evidence" value="ECO:0007669"/>
    <property type="project" value="TreeGrafter"/>
</dbReference>
<dbReference type="InterPro" id="IPR000944">
    <property type="entry name" value="Tscrpt_reg_Rrf2"/>
</dbReference>
<proteinExistence type="predicted"/>
<accession>A0A6A8M8W7</accession>
<evidence type="ECO:0000313" key="2">
    <source>
        <dbReference type="EMBL" id="MST69283.1"/>
    </source>
</evidence>
<dbReference type="EMBL" id="VUNB01000005">
    <property type="protein sequence ID" value="MST69283.1"/>
    <property type="molecule type" value="Genomic_DNA"/>
</dbReference>
<evidence type="ECO:0000256" key="1">
    <source>
        <dbReference type="ARBA" id="ARBA00023125"/>
    </source>
</evidence>
<organism evidence="2">
    <name type="scientific">Baileyella intestinalis</name>
    <dbReference type="NCBI Taxonomy" id="2606709"/>
    <lineage>
        <taxon>Bacteria</taxon>
        <taxon>Bacillati</taxon>
        <taxon>Bacillota</taxon>
        <taxon>Clostridia</taxon>
        <taxon>Peptostreptococcales</taxon>
        <taxon>Anaerovoracaceae</taxon>
        <taxon>Baileyella</taxon>
    </lineage>
</organism>
<dbReference type="AlphaFoldDB" id="A0A6A8M8W7"/>
<dbReference type="SUPFAM" id="SSF46785">
    <property type="entry name" value="Winged helix' DNA-binding domain"/>
    <property type="match status" value="1"/>
</dbReference>
<dbReference type="GO" id="GO:0003677">
    <property type="term" value="F:DNA binding"/>
    <property type="evidence" value="ECO:0007669"/>
    <property type="project" value="UniProtKB-KW"/>
</dbReference>
<dbReference type="PROSITE" id="PS51197">
    <property type="entry name" value="HTH_RRF2_2"/>
    <property type="match status" value="1"/>
</dbReference>
<dbReference type="PANTHER" id="PTHR33221:SF5">
    <property type="entry name" value="HTH-TYPE TRANSCRIPTIONAL REGULATOR ISCR"/>
    <property type="match status" value="1"/>
</dbReference>
<gene>
    <name evidence="2" type="ORF">FYJ66_06735</name>
</gene>
<dbReference type="InterPro" id="IPR036390">
    <property type="entry name" value="WH_DNA-bd_sf"/>
</dbReference>
<dbReference type="Gene3D" id="1.10.10.10">
    <property type="entry name" value="Winged helix-like DNA-binding domain superfamily/Winged helix DNA-binding domain"/>
    <property type="match status" value="1"/>
</dbReference>
<name>A0A6A8M8W7_9FIRM</name>
<sequence length="145" mass="16476">MKISTRGRYAIREMVDLAQHGDNNYTPLKEIAERQDISEKYLESITKVLVREGLLIGKRGKNGGYKLSRDPYAYTVWDVLSILEADDLAPVACLEPDSEKCPRADKCPTVSMWKEWGHLTEEYFSSITIGQLADLPQPFFEGAYI</sequence>
<comment type="caution">
    <text evidence="2">The sequence shown here is derived from an EMBL/GenBank/DDBJ whole genome shotgun (WGS) entry which is preliminary data.</text>
</comment>
<reference evidence="2" key="1">
    <citation type="submission" date="2019-09" db="EMBL/GenBank/DDBJ databases">
        <title>In-depth cultivation of the pig gut microbiome towards novel bacterial diversity and tailored functional studies.</title>
        <authorList>
            <person name="Wylensek D."/>
            <person name="Hitch T.C.A."/>
            <person name="Clavel T."/>
        </authorList>
    </citation>
    <scope>NUCLEOTIDE SEQUENCE</scope>
    <source>
        <strain evidence="2">RF-744-FAT-WT-3</strain>
    </source>
</reference>
<protein>
    <submittedName>
        <fullName evidence="2">Rrf2 family transcriptional regulator</fullName>
    </submittedName>
</protein>
<dbReference type="GO" id="GO:0005829">
    <property type="term" value="C:cytosol"/>
    <property type="evidence" value="ECO:0007669"/>
    <property type="project" value="TreeGrafter"/>
</dbReference>
<dbReference type="PANTHER" id="PTHR33221">
    <property type="entry name" value="WINGED HELIX-TURN-HELIX TRANSCRIPTIONAL REGULATOR, RRF2 FAMILY"/>
    <property type="match status" value="1"/>
</dbReference>
<dbReference type="InterPro" id="IPR036388">
    <property type="entry name" value="WH-like_DNA-bd_sf"/>
</dbReference>
<dbReference type="NCBIfam" id="TIGR00738">
    <property type="entry name" value="rrf2_super"/>
    <property type="match status" value="1"/>
</dbReference>
<dbReference type="Pfam" id="PF02082">
    <property type="entry name" value="Rrf2"/>
    <property type="match status" value="1"/>
</dbReference>
<keyword evidence="1" id="KW-0238">DNA-binding</keyword>